<gene>
    <name evidence="2" type="ORF">EXIGLDRAFT_585596</name>
</gene>
<dbReference type="Gene3D" id="3.40.630.30">
    <property type="match status" value="1"/>
</dbReference>
<dbReference type="AlphaFoldDB" id="A0A166BSP3"/>
<dbReference type="OrthoDB" id="2564232at2759"/>
<reference evidence="2 3" key="1">
    <citation type="journal article" date="2016" name="Mol. Biol. Evol.">
        <title>Comparative Genomics of Early-Diverging Mushroom-Forming Fungi Provides Insights into the Origins of Lignocellulose Decay Capabilities.</title>
        <authorList>
            <person name="Nagy L.G."/>
            <person name="Riley R."/>
            <person name="Tritt A."/>
            <person name="Adam C."/>
            <person name="Daum C."/>
            <person name="Floudas D."/>
            <person name="Sun H."/>
            <person name="Yadav J.S."/>
            <person name="Pangilinan J."/>
            <person name="Larsson K.H."/>
            <person name="Matsuura K."/>
            <person name="Barry K."/>
            <person name="Labutti K."/>
            <person name="Kuo R."/>
            <person name="Ohm R.A."/>
            <person name="Bhattacharya S.S."/>
            <person name="Shirouzu T."/>
            <person name="Yoshinaga Y."/>
            <person name="Martin F.M."/>
            <person name="Grigoriev I.V."/>
            <person name="Hibbett D.S."/>
        </authorList>
    </citation>
    <scope>NUCLEOTIDE SEQUENCE [LARGE SCALE GENOMIC DNA]</scope>
    <source>
        <strain evidence="2 3">HHB12029</strain>
    </source>
</reference>
<keyword evidence="1" id="KW-1133">Transmembrane helix</keyword>
<dbReference type="EMBL" id="KV425882">
    <property type="protein sequence ID" value="KZW03690.1"/>
    <property type="molecule type" value="Genomic_DNA"/>
</dbReference>
<accession>A0A166BSP3</accession>
<proteinExistence type="predicted"/>
<protein>
    <recommendedName>
        <fullName evidence="4">N-acetyltransferase domain-containing protein</fullName>
    </recommendedName>
</protein>
<dbReference type="InParanoid" id="A0A166BSP3"/>
<feature type="transmembrane region" description="Helical" evidence="1">
    <location>
        <begin position="73"/>
        <end position="94"/>
    </location>
</feature>
<keyword evidence="1" id="KW-0812">Transmembrane</keyword>
<feature type="non-terminal residue" evidence="2">
    <location>
        <position position="251"/>
    </location>
</feature>
<dbReference type="SUPFAM" id="SSF55729">
    <property type="entry name" value="Acyl-CoA N-acyltransferases (Nat)"/>
    <property type="match status" value="1"/>
</dbReference>
<organism evidence="2 3">
    <name type="scientific">Exidia glandulosa HHB12029</name>
    <dbReference type="NCBI Taxonomy" id="1314781"/>
    <lineage>
        <taxon>Eukaryota</taxon>
        <taxon>Fungi</taxon>
        <taxon>Dikarya</taxon>
        <taxon>Basidiomycota</taxon>
        <taxon>Agaricomycotina</taxon>
        <taxon>Agaricomycetes</taxon>
        <taxon>Auriculariales</taxon>
        <taxon>Exidiaceae</taxon>
        <taxon>Exidia</taxon>
    </lineage>
</organism>
<evidence type="ECO:0000313" key="3">
    <source>
        <dbReference type="Proteomes" id="UP000077266"/>
    </source>
</evidence>
<feature type="transmembrane region" description="Helical" evidence="1">
    <location>
        <begin position="38"/>
        <end position="61"/>
    </location>
</feature>
<sequence length="251" mass="28305">MPEKVARIRPLEHRDAKTARLFAGRSVMEMLATANNHAYINPWVLAVWVALGSCFMAALGWWPRTDLPGAFHYFGYLRPVPAFAVVAFPIMLAIDWNQRWQFEDLSTARLKEPDLLDPATFYSSTRSPASGAFVFEWDGRPIGLVAIDASSDGDKKPKTSSTATIRLLYAEAEYRVPPASIQDELVRHAAHHAFSTKPQVEKIRMRVCPGLCKHVHSALKNAGFKTVSNDKTLGLLRWPQVWMELTREGWE</sequence>
<dbReference type="Proteomes" id="UP000077266">
    <property type="component" value="Unassembled WGS sequence"/>
</dbReference>
<dbReference type="InterPro" id="IPR016181">
    <property type="entry name" value="Acyl_CoA_acyltransferase"/>
</dbReference>
<evidence type="ECO:0000313" key="2">
    <source>
        <dbReference type="EMBL" id="KZW03690.1"/>
    </source>
</evidence>
<keyword evidence="1" id="KW-0472">Membrane</keyword>
<evidence type="ECO:0008006" key="4">
    <source>
        <dbReference type="Google" id="ProtNLM"/>
    </source>
</evidence>
<keyword evidence="3" id="KW-1185">Reference proteome</keyword>
<name>A0A166BSP3_EXIGL</name>
<evidence type="ECO:0000256" key="1">
    <source>
        <dbReference type="SAM" id="Phobius"/>
    </source>
</evidence>